<name>A0A1J0ACW3_9CYAN</name>
<evidence type="ECO:0000313" key="2">
    <source>
        <dbReference type="EMBL" id="APB33755.1"/>
    </source>
</evidence>
<evidence type="ECO:0008006" key="4">
    <source>
        <dbReference type="Google" id="ProtNLM"/>
    </source>
</evidence>
<dbReference type="AlphaFoldDB" id="A0A1J0ACW3"/>
<reference evidence="2 3" key="1">
    <citation type="submission" date="2016-10" db="EMBL/GenBank/DDBJ databases">
        <title>Description of Gloeomargarita lithophora gen. nov., sp. nov., a thylakoid-bearing basal-branching cyanobacterium with intracellular carbonates, and proposal for Gloeomargaritales ord. nov.</title>
        <authorList>
            <person name="Moreira D."/>
            <person name="Tavera R."/>
            <person name="Benzerara K."/>
            <person name="Skouri-Panet F."/>
            <person name="Couradeau E."/>
            <person name="Gerard E."/>
            <person name="Loussert C."/>
            <person name="Novelo E."/>
            <person name="Zivanovic Y."/>
            <person name="Lopez-Garcia P."/>
        </authorList>
    </citation>
    <scope>NUCLEOTIDE SEQUENCE [LARGE SCALE GENOMIC DNA]</scope>
    <source>
        <strain evidence="2 3">D10</strain>
    </source>
</reference>
<dbReference type="Proteomes" id="UP000180235">
    <property type="component" value="Chromosome"/>
</dbReference>
<sequence length="424" mass="47221">MLGWLIMMLLLVGGLGGWWFDHWLRRRSQNSLHLSRGGWQMEVQEDDHYRWRGHLEWINPSHRFEVMVPECTVQVKLLSRYDLAGIGVKTELISHHPDAPTRPDGYWLARIIKTRQRIGLEVTVDITGGDLTGLQAAWVQLRYVTYGPGGWVPRYQHIVLPLAFPDPTRTIVSRHTPWRAEILLIRTHLLCHLDDPVAVIKRYAQAHALPGDMVVLGETPVAIMQGRWRHPQQIRTGWLARHLCTFFLPTSSLATACGLQSLIDLVGWPQVLGAFLVGAVAKLAGRPGVFYQLAGEQAALIDDVTGTLPPYDQFVVLGPTRPQTVVGEIKEQTGLAAAIVDVNDLKAVRILAATGDVNLELLTRVLVDNPAGNADEQTPLLLIRPLPPEPKPPEPFTPDYADDPSAPPPRMEDDPDPHGGWRPA</sequence>
<organism evidence="2 3">
    <name type="scientific">Gloeomargarita lithophora Alchichica-D10</name>
    <dbReference type="NCBI Taxonomy" id="1188229"/>
    <lineage>
        <taxon>Bacteria</taxon>
        <taxon>Bacillati</taxon>
        <taxon>Cyanobacteriota</taxon>
        <taxon>Cyanophyceae</taxon>
        <taxon>Gloeomargaritales</taxon>
        <taxon>Gloeomargaritaceae</taxon>
        <taxon>Gloeomargarita</taxon>
    </lineage>
</organism>
<evidence type="ECO:0000313" key="3">
    <source>
        <dbReference type="Proteomes" id="UP000180235"/>
    </source>
</evidence>
<feature type="region of interest" description="Disordered" evidence="1">
    <location>
        <begin position="377"/>
        <end position="424"/>
    </location>
</feature>
<dbReference type="STRING" id="1188229.GlitD10_1434"/>
<dbReference type="EMBL" id="CP017675">
    <property type="protein sequence ID" value="APB33755.1"/>
    <property type="molecule type" value="Genomic_DNA"/>
</dbReference>
<dbReference type="KEGG" id="glt:GlitD10_1434"/>
<keyword evidence="3" id="KW-1185">Reference proteome</keyword>
<feature type="compositionally biased region" description="Pro residues" evidence="1">
    <location>
        <begin position="385"/>
        <end position="396"/>
    </location>
</feature>
<gene>
    <name evidence="2" type="ORF">GlitD10_1434</name>
</gene>
<accession>A0A1J0ACW3</accession>
<proteinExistence type="predicted"/>
<protein>
    <recommendedName>
        <fullName evidence="4">F420-0:Gamma-glutamyl ligase</fullName>
    </recommendedName>
</protein>
<feature type="compositionally biased region" description="Basic and acidic residues" evidence="1">
    <location>
        <begin position="410"/>
        <end position="424"/>
    </location>
</feature>
<dbReference type="SUPFAM" id="SSF144010">
    <property type="entry name" value="CofE-like"/>
    <property type="match status" value="1"/>
</dbReference>
<evidence type="ECO:0000256" key="1">
    <source>
        <dbReference type="SAM" id="MobiDB-lite"/>
    </source>
</evidence>